<dbReference type="AlphaFoldDB" id="A0A8S0ZKA2"/>
<feature type="compositionally biased region" description="Polar residues" evidence="1">
    <location>
        <begin position="257"/>
        <end position="270"/>
    </location>
</feature>
<feature type="region of interest" description="Disordered" evidence="1">
    <location>
        <begin position="238"/>
        <end position="270"/>
    </location>
</feature>
<dbReference type="EMBL" id="CADEBD010000294">
    <property type="protein sequence ID" value="CAB3233971.1"/>
    <property type="molecule type" value="Genomic_DNA"/>
</dbReference>
<feature type="compositionally biased region" description="Low complexity" evidence="1">
    <location>
        <begin position="179"/>
        <end position="193"/>
    </location>
</feature>
<sequence>MLRTLSTLLVVTSTLVNGQRPPFAGSRPIGFPELVNRTTTPVPGELGDRFGEGTTQRLPIEANGDRDLIDRLSKLPIDKQPFWFINWQALEEHRKNPQSYPQRPNGFVDAVPQNGILSSNQEFASNPSLINNNQGFVNTNQGFPAQGFSVNNQGFANSNQGVPNNQGFSSNNQGIANTNQGFSSNQGFSNSGFPNPQTSAQNTNRFVNSNNGLSNPNSGFTNSINGFVLTDPALVYTHTENNSGTQNNDNVNSNSNQVFASTSSRPSNHQQIFKIPNHGLTTINQGFSNQNQGLVTPSQSFTKPNKGFSSTSSGFASNVAVSNSNPDINSRFSAQAVSQSTSSNNKVGDANNYSYHWNNTFSNSYKYTYNYTTHSVIRVPQEPGPDHHKQEYHNLN</sequence>
<protein>
    <submittedName>
        <fullName evidence="3">Uncharacterized protein</fullName>
    </submittedName>
</protein>
<gene>
    <name evidence="3" type="ORF">APLA_LOCUS6292</name>
</gene>
<feature type="compositionally biased region" description="Polar residues" evidence="1">
    <location>
        <begin position="154"/>
        <end position="178"/>
    </location>
</feature>
<evidence type="ECO:0000313" key="4">
    <source>
        <dbReference type="Proteomes" id="UP000494256"/>
    </source>
</evidence>
<reference evidence="3 4" key="1">
    <citation type="submission" date="2020-04" db="EMBL/GenBank/DDBJ databases">
        <authorList>
            <person name="Wallbank WR R."/>
            <person name="Pardo Diaz C."/>
            <person name="Kozak K."/>
            <person name="Martin S."/>
            <person name="Jiggins C."/>
            <person name="Moest M."/>
            <person name="Warren A I."/>
            <person name="Byers J.R.P. K."/>
            <person name="Montejo-Kovacevich G."/>
            <person name="Yen C E."/>
        </authorList>
    </citation>
    <scope>NUCLEOTIDE SEQUENCE [LARGE SCALE GENOMIC DNA]</scope>
</reference>
<dbReference type="Proteomes" id="UP000494256">
    <property type="component" value="Unassembled WGS sequence"/>
</dbReference>
<feature type="region of interest" description="Disordered" evidence="1">
    <location>
        <begin position="154"/>
        <end position="214"/>
    </location>
</feature>
<feature type="chain" id="PRO_5035802590" evidence="2">
    <location>
        <begin position="19"/>
        <end position="396"/>
    </location>
</feature>
<proteinExistence type="predicted"/>
<feature type="compositionally biased region" description="Low complexity" evidence="1">
    <location>
        <begin position="241"/>
        <end position="256"/>
    </location>
</feature>
<comment type="caution">
    <text evidence="3">The sequence shown here is derived from an EMBL/GenBank/DDBJ whole genome shotgun (WGS) entry which is preliminary data.</text>
</comment>
<keyword evidence="2" id="KW-0732">Signal</keyword>
<feature type="compositionally biased region" description="Polar residues" evidence="1">
    <location>
        <begin position="194"/>
        <end position="207"/>
    </location>
</feature>
<accession>A0A8S0ZKA2</accession>
<feature type="signal peptide" evidence="2">
    <location>
        <begin position="1"/>
        <end position="18"/>
    </location>
</feature>
<dbReference type="OrthoDB" id="2311693at2759"/>
<evidence type="ECO:0000256" key="2">
    <source>
        <dbReference type="SAM" id="SignalP"/>
    </source>
</evidence>
<organism evidence="3 4">
    <name type="scientific">Arctia plantaginis</name>
    <name type="common">Wood tiger moth</name>
    <name type="synonym">Phalaena plantaginis</name>
    <dbReference type="NCBI Taxonomy" id="874455"/>
    <lineage>
        <taxon>Eukaryota</taxon>
        <taxon>Metazoa</taxon>
        <taxon>Ecdysozoa</taxon>
        <taxon>Arthropoda</taxon>
        <taxon>Hexapoda</taxon>
        <taxon>Insecta</taxon>
        <taxon>Pterygota</taxon>
        <taxon>Neoptera</taxon>
        <taxon>Endopterygota</taxon>
        <taxon>Lepidoptera</taxon>
        <taxon>Glossata</taxon>
        <taxon>Ditrysia</taxon>
        <taxon>Noctuoidea</taxon>
        <taxon>Erebidae</taxon>
        <taxon>Arctiinae</taxon>
        <taxon>Arctia</taxon>
    </lineage>
</organism>
<evidence type="ECO:0000256" key="1">
    <source>
        <dbReference type="SAM" id="MobiDB-lite"/>
    </source>
</evidence>
<evidence type="ECO:0000313" key="3">
    <source>
        <dbReference type="EMBL" id="CAB3233971.1"/>
    </source>
</evidence>
<name>A0A8S0ZKA2_ARCPL</name>